<gene>
    <name evidence="1" type="ORF">Fot_07325</name>
</gene>
<sequence>MSHKKMSIAQTMSNLAEQVQMLVQENRAMITLSSGRIVDDEKIGIETRAPAVSHSHPCSDPSDSRLYQPVDLLKERERRPARSASVFDRLGNEADFHQRNTPFHDSRRDHGIKESWTKVFIENKSPIHYMRPIDHSKSKITVVSEVNNKKLAWCNFEQKSITNNAPIRYIETICAVRSLEACANYDSLVGTSWKRYDGIARSSTKKS</sequence>
<evidence type="ECO:0000313" key="1">
    <source>
        <dbReference type="EMBL" id="KAL2553706.1"/>
    </source>
</evidence>
<name>A0ABD1WVI3_9LAMI</name>
<evidence type="ECO:0000313" key="2">
    <source>
        <dbReference type="Proteomes" id="UP001604277"/>
    </source>
</evidence>
<comment type="caution">
    <text evidence="1">The sequence shown here is derived from an EMBL/GenBank/DDBJ whole genome shotgun (WGS) entry which is preliminary data.</text>
</comment>
<dbReference type="Proteomes" id="UP001604277">
    <property type="component" value="Unassembled WGS sequence"/>
</dbReference>
<proteinExistence type="predicted"/>
<reference evidence="2" key="1">
    <citation type="submission" date="2024-07" db="EMBL/GenBank/DDBJ databases">
        <title>Two chromosome-level genome assemblies of Korean endemic species Abeliophyllum distichum and Forsythia ovata (Oleaceae).</title>
        <authorList>
            <person name="Jang H."/>
        </authorList>
    </citation>
    <scope>NUCLEOTIDE SEQUENCE [LARGE SCALE GENOMIC DNA]</scope>
</reference>
<protein>
    <submittedName>
        <fullName evidence="1">Uncharacterized protein</fullName>
    </submittedName>
</protein>
<dbReference type="AlphaFoldDB" id="A0ABD1WVI3"/>
<organism evidence="1 2">
    <name type="scientific">Forsythia ovata</name>
    <dbReference type="NCBI Taxonomy" id="205694"/>
    <lineage>
        <taxon>Eukaryota</taxon>
        <taxon>Viridiplantae</taxon>
        <taxon>Streptophyta</taxon>
        <taxon>Embryophyta</taxon>
        <taxon>Tracheophyta</taxon>
        <taxon>Spermatophyta</taxon>
        <taxon>Magnoliopsida</taxon>
        <taxon>eudicotyledons</taxon>
        <taxon>Gunneridae</taxon>
        <taxon>Pentapetalae</taxon>
        <taxon>asterids</taxon>
        <taxon>lamiids</taxon>
        <taxon>Lamiales</taxon>
        <taxon>Oleaceae</taxon>
        <taxon>Forsythieae</taxon>
        <taxon>Forsythia</taxon>
    </lineage>
</organism>
<accession>A0ABD1WVI3</accession>
<keyword evidence="2" id="KW-1185">Reference proteome</keyword>
<dbReference type="EMBL" id="JBFOLJ010000002">
    <property type="protein sequence ID" value="KAL2553706.1"/>
    <property type="molecule type" value="Genomic_DNA"/>
</dbReference>